<dbReference type="AlphaFoldDB" id="A0A366FG18"/>
<reference evidence="2 3" key="1">
    <citation type="submission" date="2018-06" db="EMBL/GenBank/DDBJ databases">
        <title>Genomic Encyclopedia of Type Strains, Phase IV (KMG-IV): sequencing the most valuable type-strain genomes for metagenomic binning, comparative biology and taxonomic classification.</title>
        <authorList>
            <person name="Goeker M."/>
        </authorList>
    </citation>
    <scope>NUCLEOTIDE SEQUENCE [LARGE SCALE GENOMIC DNA]</scope>
    <source>
        <strain evidence="2 3">DSM 24875</strain>
    </source>
</reference>
<evidence type="ECO:0000259" key="1">
    <source>
        <dbReference type="Pfam" id="PF13154"/>
    </source>
</evidence>
<dbReference type="InterPro" id="IPR025054">
    <property type="entry name" value="DUF3991"/>
</dbReference>
<dbReference type="Proteomes" id="UP000253529">
    <property type="component" value="Unassembled WGS sequence"/>
</dbReference>
<feature type="domain" description="DUF3991" evidence="1">
    <location>
        <begin position="132"/>
        <end position="198"/>
    </location>
</feature>
<dbReference type="RefSeq" id="WP_113889478.1">
    <property type="nucleotide sequence ID" value="NZ_QNRK01000012.1"/>
</dbReference>
<name>A0A366FG18_9HYPH</name>
<dbReference type="EMBL" id="QNRK01000012">
    <property type="protein sequence ID" value="RBP13056.1"/>
    <property type="molecule type" value="Genomic_DNA"/>
</dbReference>
<keyword evidence="3" id="KW-1185">Reference proteome</keyword>
<protein>
    <submittedName>
        <fullName evidence="2">Toprim domain-containing protein</fullName>
    </submittedName>
</protein>
<dbReference type="Pfam" id="PF13154">
    <property type="entry name" value="DUF3991"/>
    <property type="match status" value="1"/>
</dbReference>
<comment type="caution">
    <text evidence="2">The sequence shown here is derived from an EMBL/GenBank/DDBJ whole genome shotgun (WGS) entry which is preliminary data.</text>
</comment>
<accession>A0A366FG18</accession>
<evidence type="ECO:0000313" key="2">
    <source>
        <dbReference type="EMBL" id="RBP13056.1"/>
    </source>
</evidence>
<gene>
    <name evidence="2" type="ORF">DFR50_11225</name>
</gene>
<dbReference type="Pfam" id="PF13155">
    <property type="entry name" value="Toprim_2"/>
    <property type="match status" value="1"/>
</dbReference>
<sequence length="316" mass="34305">MSDSEIEDLRDKVHCAVVLERTPPPWRLDRKESTKLSLKYRRGKGEILIVSHGGRGWWDPMSDAKGDVFGLVQRLEPGINFGHVRKRLREFAGLSPAFPIAERAGRRKDPDRPVPLRWADRKPVWPGSPTWRYLARKRFLPTMTIEAASGAGVLREGPAGSAWFAHFDNDGVVAHVDVRGPTYKGSLTGGSKSLFRLPPAATTRPRLVLAEAAIDTLSVAGLERLRGDTLYAATGGGMGPGTIAALEALIAEMAALPDALLCSAADANDAGDRYAERHRSAAEKFGVGFAWLRPPIEGGDWNDVLRARAASRGGKS</sequence>
<proteinExistence type="predicted"/>
<evidence type="ECO:0000313" key="3">
    <source>
        <dbReference type="Proteomes" id="UP000253529"/>
    </source>
</evidence>
<dbReference type="OrthoDB" id="5757175at2"/>
<organism evidence="2 3">
    <name type="scientific">Roseiarcus fermentans</name>
    <dbReference type="NCBI Taxonomy" id="1473586"/>
    <lineage>
        <taxon>Bacteria</taxon>
        <taxon>Pseudomonadati</taxon>
        <taxon>Pseudomonadota</taxon>
        <taxon>Alphaproteobacteria</taxon>
        <taxon>Hyphomicrobiales</taxon>
        <taxon>Roseiarcaceae</taxon>
        <taxon>Roseiarcus</taxon>
    </lineage>
</organism>